<dbReference type="EMBL" id="JAMQGP010000001">
    <property type="protein sequence ID" value="MCM2678108.1"/>
    <property type="molecule type" value="Genomic_DNA"/>
</dbReference>
<organism evidence="7 8">
    <name type="scientific">Echinimonas agarilytica</name>
    <dbReference type="NCBI Taxonomy" id="1215918"/>
    <lineage>
        <taxon>Bacteria</taxon>
        <taxon>Pseudomonadati</taxon>
        <taxon>Pseudomonadota</taxon>
        <taxon>Gammaproteobacteria</taxon>
        <taxon>Alteromonadales</taxon>
        <taxon>Echinimonadaceae</taxon>
        <taxon>Echinimonas</taxon>
    </lineage>
</organism>
<dbReference type="InterPro" id="IPR006694">
    <property type="entry name" value="Fatty_acid_hydroxylase"/>
</dbReference>
<dbReference type="GO" id="GO:0016020">
    <property type="term" value="C:membrane"/>
    <property type="evidence" value="ECO:0007669"/>
    <property type="project" value="UniProtKB-SubCell"/>
</dbReference>
<keyword evidence="2 5" id="KW-0812">Transmembrane</keyword>
<keyword evidence="3 5" id="KW-1133">Transmembrane helix</keyword>
<dbReference type="AlphaFoldDB" id="A0AA41W3S5"/>
<accession>A0AA41W3S5</accession>
<dbReference type="Pfam" id="PF04116">
    <property type="entry name" value="FA_hydroxylase"/>
    <property type="match status" value="1"/>
</dbReference>
<dbReference type="GO" id="GO:0005506">
    <property type="term" value="F:iron ion binding"/>
    <property type="evidence" value="ECO:0007669"/>
    <property type="project" value="InterPro"/>
</dbReference>
<proteinExistence type="predicted"/>
<evidence type="ECO:0000259" key="6">
    <source>
        <dbReference type="Pfam" id="PF04116"/>
    </source>
</evidence>
<evidence type="ECO:0000313" key="8">
    <source>
        <dbReference type="Proteomes" id="UP001165393"/>
    </source>
</evidence>
<evidence type="ECO:0000256" key="1">
    <source>
        <dbReference type="ARBA" id="ARBA00004370"/>
    </source>
</evidence>
<evidence type="ECO:0000313" key="7">
    <source>
        <dbReference type="EMBL" id="MCM2678108.1"/>
    </source>
</evidence>
<dbReference type="Proteomes" id="UP001165393">
    <property type="component" value="Unassembled WGS sequence"/>
</dbReference>
<keyword evidence="8" id="KW-1185">Reference proteome</keyword>
<dbReference type="PANTHER" id="PTHR11863">
    <property type="entry name" value="STEROL DESATURASE"/>
    <property type="match status" value="1"/>
</dbReference>
<dbReference type="GO" id="GO:0016491">
    <property type="term" value="F:oxidoreductase activity"/>
    <property type="evidence" value="ECO:0007669"/>
    <property type="project" value="InterPro"/>
</dbReference>
<dbReference type="InterPro" id="IPR050307">
    <property type="entry name" value="Sterol_Desaturase_Related"/>
</dbReference>
<feature type="transmembrane region" description="Helical" evidence="5">
    <location>
        <begin position="24"/>
        <end position="42"/>
    </location>
</feature>
<evidence type="ECO:0000256" key="2">
    <source>
        <dbReference type="ARBA" id="ARBA00022692"/>
    </source>
</evidence>
<keyword evidence="4 5" id="KW-0472">Membrane</keyword>
<feature type="transmembrane region" description="Helical" evidence="5">
    <location>
        <begin position="81"/>
        <end position="102"/>
    </location>
</feature>
<feature type="domain" description="Fatty acid hydroxylase" evidence="6">
    <location>
        <begin position="125"/>
        <end position="272"/>
    </location>
</feature>
<gene>
    <name evidence="7" type="ORF">NAF29_00285</name>
</gene>
<evidence type="ECO:0000256" key="3">
    <source>
        <dbReference type="ARBA" id="ARBA00022989"/>
    </source>
</evidence>
<comment type="caution">
    <text evidence="7">The sequence shown here is derived from an EMBL/GenBank/DDBJ whole genome shotgun (WGS) entry which is preliminary data.</text>
</comment>
<evidence type="ECO:0000256" key="4">
    <source>
        <dbReference type="ARBA" id="ARBA00023136"/>
    </source>
</evidence>
<comment type="subcellular location">
    <subcellularLocation>
        <location evidence="1">Membrane</location>
    </subcellularLocation>
</comment>
<feature type="transmembrane region" description="Helical" evidence="5">
    <location>
        <begin position="109"/>
        <end position="130"/>
    </location>
</feature>
<dbReference type="GO" id="GO:0008610">
    <property type="term" value="P:lipid biosynthetic process"/>
    <property type="evidence" value="ECO:0007669"/>
    <property type="project" value="InterPro"/>
</dbReference>
<dbReference type="RefSeq" id="WP_432763219.1">
    <property type="nucleotide sequence ID" value="NZ_JAMQGP010000001.1"/>
</dbReference>
<sequence>MLDLMTTSLADLPSYLIDANKRIYSLYLLSALGVATMVYWLGTSTPSTQGLRRFLFHPKIWLHDSAKLDYLLFVINRLLKALLWAPLVLTMVPIAIGLSDFLEWVFGSILPVTTHKTVVVASFTLLLFVLDDLTRFLLHLALHKIPFLWAFHKVHHSAKVLTPMTIYRSHPVESFFYACRMALAQGTAVGIGYYLFGPTLKMYDLLGANLFVFVFNIMGSNLRHSHVRWAWGNTIEKWFISPAQHQIHHSDARQHFDKNLGSALAIWDRLAGSLILSSQAPRVRFGLGKHEAHHESLLEIYLEPFKQSALQLMWWRTPKSRE</sequence>
<feature type="transmembrane region" description="Helical" evidence="5">
    <location>
        <begin position="175"/>
        <end position="196"/>
    </location>
</feature>
<evidence type="ECO:0000256" key="5">
    <source>
        <dbReference type="SAM" id="Phobius"/>
    </source>
</evidence>
<reference evidence="7 8" key="1">
    <citation type="journal article" date="2013" name="Antonie Van Leeuwenhoek">
        <title>Echinimonas agarilytica gen. nov., sp. nov., a new gammaproteobacterium isolated from the sea urchin Strongylocentrotus intermedius.</title>
        <authorList>
            <person name="Nedashkovskaya O.I."/>
            <person name="Stenkova A.M."/>
            <person name="Zhukova N.V."/>
            <person name="Van Trappen S."/>
            <person name="Lee J.S."/>
            <person name="Kim S.B."/>
        </authorList>
    </citation>
    <scope>NUCLEOTIDE SEQUENCE [LARGE SCALE GENOMIC DNA]</scope>
    <source>
        <strain evidence="7 8">KMM 6351</strain>
    </source>
</reference>
<protein>
    <submittedName>
        <fullName evidence="7">Sterol desaturase family protein</fullName>
    </submittedName>
</protein>
<name>A0AA41W3S5_9GAMM</name>